<feature type="region of interest" description="Disordered" evidence="1">
    <location>
        <begin position="1"/>
        <end position="80"/>
    </location>
</feature>
<accession>A0A8H5D7X0</accession>
<evidence type="ECO:0000313" key="2">
    <source>
        <dbReference type="EMBL" id="KAF5355206.1"/>
    </source>
</evidence>
<organism evidence="2 3">
    <name type="scientific">Leucocoprinus leucothites</name>
    <dbReference type="NCBI Taxonomy" id="201217"/>
    <lineage>
        <taxon>Eukaryota</taxon>
        <taxon>Fungi</taxon>
        <taxon>Dikarya</taxon>
        <taxon>Basidiomycota</taxon>
        <taxon>Agaricomycotina</taxon>
        <taxon>Agaricomycetes</taxon>
        <taxon>Agaricomycetidae</taxon>
        <taxon>Agaricales</taxon>
        <taxon>Agaricineae</taxon>
        <taxon>Agaricaceae</taxon>
        <taxon>Leucocoprinus</taxon>
    </lineage>
</organism>
<protein>
    <submittedName>
        <fullName evidence="2">Uncharacterized protein</fullName>
    </submittedName>
</protein>
<dbReference type="AlphaFoldDB" id="A0A8H5D7X0"/>
<feature type="compositionally biased region" description="Low complexity" evidence="1">
    <location>
        <begin position="392"/>
        <end position="407"/>
    </location>
</feature>
<feature type="compositionally biased region" description="Low complexity" evidence="1">
    <location>
        <begin position="339"/>
        <end position="353"/>
    </location>
</feature>
<feature type="compositionally biased region" description="Low complexity" evidence="1">
    <location>
        <begin position="38"/>
        <end position="63"/>
    </location>
</feature>
<feature type="region of interest" description="Disordered" evidence="1">
    <location>
        <begin position="280"/>
        <end position="528"/>
    </location>
</feature>
<evidence type="ECO:0000256" key="1">
    <source>
        <dbReference type="SAM" id="MobiDB-lite"/>
    </source>
</evidence>
<feature type="compositionally biased region" description="Polar residues" evidence="1">
    <location>
        <begin position="322"/>
        <end position="331"/>
    </location>
</feature>
<dbReference type="EMBL" id="JAACJO010000008">
    <property type="protein sequence ID" value="KAF5355206.1"/>
    <property type="molecule type" value="Genomic_DNA"/>
</dbReference>
<name>A0A8H5D7X0_9AGAR</name>
<feature type="compositionally biased region" description="Low complexity" evidence="1">
    <location>
        <begin position="414"/>
        <end position="447"/>
    </location>
</feature>
<comment type="caution">
    <text evidence="2">The sequence shown here is derived from an EMBL/GenBank/DDBJ whole genome shotgun (WGS) entry which is preliminary data.</text>
</comment>
<sequence length="528" mass="56993">MAFPEEFKEEERESSHGNQAEAGTPKEEAVIYNSSHFTSISLLPPSSSTTSSSSTYSPFTKPPVSSRAPPLSSRTATASKPPVVHSPVFQLHQPSSSFKSFLPIDTVLAGPRRITPYSPYAPCRGERRDYLSSTKYPTSVPARTQISPGVWSDGKDQVFSSAYPAVQRMLKEARATLKQPVTSNEIVFALAALDVFYKPNDPAHWIFWSDEKKHQTAEVVTRVALHQPPLIRTPVAWNGSSEYLYILANHHGSSHRQSYETQSWYQKLVPQKSSAAPKVLNLRKRKAIPGAFREPSKSPGPEDEDVVEEPPRKKVKARAAISTESSPNTEKGSSDDVESSSANKTQKSSSASSPGGVSHETASQQPGTVDQAGLPLEDLSQMRMSTRNRKVASPQASSTSSRASSISPTEPAPSGSSHSRTRSISHTSSQTAVASSSRRSASVLSASTIVDGRNSAKGKQPAIDGQNEGKENTDAQSDDEGMVTRGRASRARVDPSKNASETESEKVKGGKQISTAPRNGIQKAKRKP</sequence>
<reference evidence="2 3" key="1">
    <citation type="journal article" date="2020" name="ISME J.">
        <title>Uncovering the hidden diversity of litter-decomposition mechanisms in mushroom-forming fungi.</title>
        <authorList>
            <person name="Floudas D."/>
            <person name="Bentzer J."/>
            <person name="Ahren D."/>
            <person name="Johansson T."/>
            <person name="Persson P."/>
            <person name="Tunlid A."/>
        </authorList>
    </citation>
    <scope>NUCLEOTIDE SEQUENCE [LARGE SCALE GENOMIC DNA]</scope>
    <source>
        <strain evidence="2 3">CBS 146.42</strain>
    </source>
</reference>
<evidence type="ECO:0000313" key="3">
    <source>
        <dbReference type="Proteomes" id="UP000559027"/>
    </source>
</evidence>
<gene>
    <name evidence="2" type="ORF">D9756_005416</name>
</gene>
<dbReference type="Proteomes" id="UP000559027">
    <property type="component" value="Unassembled WGS sequence"/>
</dbReference>
<proteinExistence type="predicted"/>
<keyword evidence="3" id="KW-1185">Reference proteome</keyword>
<feature type="compositionally biased region" description="Basic and acidic residues" evidence="1">
    <location>
        <begin position="1"/>
        <end position="15"/>
    </location>
</feature>
<dbReference type="OrthoDB" id="2944913at2759"/>